<evidence type="ECO:0000313" key="1">
    <source>
        <dbReference type="EMBL" id="QHT92387.1"/>
    </source>
</evidence>
<accession>A0A6C0IKH9</accession>
<organism evidence="1">
    <name type="scientific">viral metagenome</name>
    <dbReference type="NCBI Taxonomy" id="1070528"/>
    <lineage>
        <taxon>unclassified sequences</taxon>
        <taxon>metagenomes</taxon>
        <taxon>organismal metagenomes</taxon>
    </lineage>
</organism>
<name>A0A6C0IKH9_9ZZZZ</name>
<proteinExistence type="predicted"/>
<dbReference type="AlphaFoldDB" id="A0A6C0IKH9"/>
<sequence>MPDEVTLDMEVDSDDEATDNLLDELFQLSQLTEQMCQQHQEALFIMNRIKEQMDQKDKLYVTGENQTKRDLDTALEELHTNAMQHIDQTGTSNFSESLLTMLSTCTISTF</sequence>
<protein>
    <submittedName>
        <fullName evidence="1">Uncharacterized protein</fullName>
    </submittedName>
</protein>
<dbReference type="EMBL" id="MN740183">
    <property type="protein sequence ID" value="QHT92387.1"/>
    <property type="molecule type" value="Genomic_DNA"/>
</dbReference>
<reference evidence="1" key="1">
    <citation type="journal article" date="2020" name="Nature">
        <title>Giant virus diversity and host interactions through global metagenomics.</title>
        <authorList>
            <person name="Schulz F."/>
            <person name="Roux S."/>
            <person name="Paez-Espino D."/>
            <person name="Jungbluth S."/>
            <person name="Walsh D.A."/>
            <person name="Denef V.J."/>
            <person name="McMahon K.D."/>
            <person name="Konstantinidis K.T."/>
            <person name="Eloe-Fadrosh E.A."/>
            <person name="Kyrpides N.C."/>
            <person name="Woyke T."/>
        </authorList>
    </citation>
    <scope>NUCLEOTIDE SEQUENCE</scope>
    <source>
        <strain evidence="1">GVMAG-M-3300023184-88</strain>
    </source>
</reference>